<evidence type="ECO:0000313" key="6">
    <source>
        <dbReference type="EMBL" id="PVH98231.1"/>
    </source>
</evidence>
<evidence type="ECO:0000256" key="4">
    <source>
        <dbReference type="ARBA" id="ARBA00023004"/>
    </source>
</evidence>
<evidence type="ECO:0000256" key="5">
    <source>
        <dbReference type="PIRSR" id="PIRSR604294-1"/>
    </source>
</evidence>
<keyword evidence="4 5" id="KW-0408">Iron</keyword>
<proteinExistence type="inferred from homology"/>
<dbReference type="EMBL" id="KZ805418">
    <property type="protein sequence ID" value="PVH98231.1"/>
    <property type="molecule type" value="Genomic_DNA"/>
</dbReference>
<keyword evidence="3" id="KW-0560">Oxidoreductase</keyword>
<feature type="binding site" evidence="5">
    <location>
        <position position="226"/>
    </location>
    <ligand>
        <name>Fe cation</name>
        <dbReference type="ChEBI" id="CHEBI:24875"/>
        <note>catalytic</note>
    </ligand>
</feature>
<dbReference type="AlphaFoldDB" id="A0A2V1DK75"/>
<keyword evidence="2 5" id="KW-0479">Metal-binding</keyword>
<evidence type="ECO:0000256" key="2">
    <source>
        <dbReference type="ARBA" id="ARBA00022723"/>
    </source>
</evidence>
<reference evidence="6 7" key="1">
    <citation type="journal article" date="2018" name="Sci. Rep.">
        <title>Comparative genomics provides insights into the lifestyle and reveals functional heterogeneity of dark septate endophytic fungi.</title>
        <authorList>
            <person name="Knapp D.G."/>
            <person name="Nemeth J.B."/>
            <person name="Barry K."/>
            <person name="Hainaut M."/>
            <person name="Henrissat B."/>
            <person name="Johnson J."/>
            <person name="Kuo A."/>
            <person name="Lim J.H.P."/>
            <person name="Lipzen A."/>
            <person name="Nolan M."/>
            <person name="Ohm R.A."/>
            <person name="Tamas L."/>
            <person name="Grigoriev I.V."/>
            <person name="Spatafora J.W."/>
            <person name="Nagy L.G."/>
            <person name="Kovacs G.M."/>
        </authorList>
    </citation>
    <scope>NUCLEOTIDE SEQUENCE [LARGE SCALE GENOMIC DNA]</scope>
    <source>
        <strain evidence="6 7">DSE2036</strain>
    </source>
</reference>
<dbReference type="OrthoDB" id="1069523at2759"/>
<feature type="binding site" evidence="5">
    <location>
        <position position="291"/>
    </location>
    <ligand>
        <name>Fe cation</name>
        <dbReference type="ChEBI" id="CHEBI:24875"/>
        <note>catalytic</note>
    </ligand>
</feature>
<comment type="similarity">
    <text evidence="1">Belongs to the carotenoid oxygenase family.</text>
</comment>
<keyword evidence="7" id="KW-1185">Reference proteome</keyword>
<dbReference type="PANTHER" id="PTHR10543:SF89">
    <property type="entry name" value="CAROTENOID 9,10(9',10')-CLEAVAGE DIOXYGENASE 1"/>
    <property type="match status" value="1"/>
</dbReference>
<accession>A0A2V1DK75</accession>
<sequence length="500" mass="56868">MAGHFRATKIRSAFPELPQFSEFMKPCRFEGEIQNLEVRGEIPQEIDGTFYRVMPDPQLPPFVDNDPWFNGDGNVSAFRIQDGHCHFKQRYVRTEKFIRERAAKRALLGKYRNRYTDAVEFKIRSTANTNIVYFNGRLLACKEDSPPYAMDPKTLETIGLEDFNGQLPSMTFTAHPKLDPDTKELLCFGYEAKGDGTPDVCYFSIDSTGRFTETVWLISPIVAMIHDFAITKNWVLFPIIPQTCDVERMKQGGEHWQWNPDVPFYLGVLPRRRASGSDVKWFRAPNAFPGHTVNAYEDDAGNIVFDLPLTDKNAFFWWPDAEGNAPKPEEISAQLVRFTFDPRSTNLDLPTPEIIGKDDCEFPRIDDRFSGKEHAHAIFDLMDPSLGTDFSTIMPRMGGGHPPYNALGHLDYKSKKISKYFPGPTHLVQEPIFIPRKGPSTAEGDGWAMVLVNNYASMSSELHVLDTRDFEQPQAVIYLPIRLRAGLHGNWVDAQDLTLS</sequence>
<dbReference type="GO" id="GO:0010436">
    <property type="term" value="F:carotenoid dioxygenase activity"/>
    <property type="evidence" value="ECO:0007669"/>
    <property type="project" value="TreeGrafter"/>
</dbReference>
<feature type="binding site" evidence="5">
    <location>
        <position position="488"/>
    </location>
    <ligand>
        <name>Fe cation</name>
        <dbReference type="ChEBI" id="CHEBI:24875"/>
        <note>catalytic</note>
    </ligand>
</feature>
<evidence type="ECO:0000313" key="7">
    <source>
        <dbReference type="Proteomes" id="UP000244855"/>
    </source>
</evidence>
<dbReference type="GO" id="GO:0046872">
    <property type="term" value="F:metal ion binding"/>
    <property type="evidence" value="ECO:0007669"/>
    <property type="project" value="UniProtKB-KW"/>
</dbReference>
<dbReference type="PANTHER" id="PTHR10543">
    <property type="entry name" value="BETA-CAROTENE DIOXYGENASE"/>
    <property type="match status" value="1"/>
</dbReference>
<comment type="cofactor">
    <cofactor evidence="5">
        <name>Fe(2+)</name>
        <dbReference type="ChEBI" id="CHEBI:29033"/>
    </cofactor>
    <text evidence="5">Binds 1 Fe(2+) ion per subunit.</text>
</comment>
<dbReference type="Proteomes" id="UP000244855">
    <property type="component" value="Unassembled WGS sequence"/>
</dbReference>
<evidence type="ECO:0000256" key="1">
    <source>
        <dbReference type="ARBA" id="ARBA00006787"/>
    </source>
</evidence>
<dbReference type="GO" id="GO:0016121">
    <property type="term" value="P:carotene catabolic process"/>
    <property type="evidence" value="ECO:0007669"/>
    <property type="project" value="TreeGrafter"/>
</dbReference>
<dbReference type="STRING" id="97972.A0A2V1DK75"/>
<gene>
    <name evidence="6" type="ORF">DM02DRAFT_719445</name>
</gene>
<dbReference type="InterPro" id="IPR004294">
    <property type="entry name" value="Carotenoid_Oase"/>
</dbReference>
<name>A0A2V1DK75_9PLEO</name>
<dbReference type="Pfam" id="PF03055">
    <property type="entry name" value="RPE65"/>
    <property type="match status" value="1"/>
</dbReference>
<organism evidence="6 7">
    <name type="scientific">Periconia macrospinosa</name>
    <dbReference type="NCBI Taxonomy" id="97972"/>
    <lineage>
        <taxon>Eukaryota</taxon>
        <taxon>Fungi</taxon>
        <taxon>Dikarya</taxon>
        <taxon>Ascomycota</taxon>
        <taxon>Pezizomycotina</taxon>
        <taxon>Dothideomycetes</taxon>
        <taxon>Pleosporomycetidae</taxon>
        <taxon>Pleosporales</taxon>
        <taxon>Massarineae</taxon>
        <taxon>Periconiaceae</taxon>
        <taxon>Periconia</taxon>
    </lineage>
</organism>
<feature type="binding site" evidence="5">
    <location>
        <position position="175"/>
    </location>
    <ligand>
        <name>Fe cation</name>
        <dbReference type="ChEBI" id="CHEBI:24875"/>
        <note>catalytic</note>
    </ligand>
</feature>
<protein>
    <submittedName>
        <fullName evidence="6">Carotenoid oxygenase</fullName>
    </submittedName>
</protein>
<evidence type="ECO:0000256" key="3">
    <source>
        <dbReference type="ARBA" id="ARBA00023002"/>
    </source>
</evidence>